<dbReference type="EMBL" id="JALLBG020000226">
    <property type="protein sequence ID" value="KAL3758733.1"/>
    <property type="molecule type" value="Genomic_DNA"/>
</dbReference>
<sequence>MRMLAIHSSCRCRPTTFNTYTRVHLHTASDNRESHSNTDNDIVTSSIILPSRCSSRDAASIIRNCSATDGLLIITCDASGRGGGSKHDGIASILRIRHGASYLPETTSHYAMGSHDLIDAFARRSIPSRTSSEVAAISFGMKCALRSILPSWREQVLILSDSEFAIDFFTGIMASNSVSSDNNSAVQRGRVGNKRLKGRRKIKTPSMELRDEAHRRAMVSLLKETPKGVLFSKVRSSSRGVRINHDSMNNNIFDEDGEAEYDTTSWNGMGFIDHDAADHLSSIIRSSANSSNGTKTRTFGVSNVADPLGWDDILWLENSHPQHASIPGYESKRTDQSTDEFWQTIEVVGSEARCERKKRNQRRIERIEKMIGLLQCNDC</sequence>
<accession>A0ABD3M470</accession>
<comment type="caution">
    <text evidence="1">The sequence shown here is derived from an EMBL/GenBank/DDBJ whole genome shotgun (WGS) entry which is preliminary data.</text>
</comment>
<dbReference type="AlphaFoldDB" id="A0ABD3M470"/>
<name>A0ABD3M470_9STRA</name>
<gene>
    <name evidence="1" type="ORF">ACHAWU_001460</name>
</gene>
<protein>
    <recommendedName>
        <fullName evidence="3">RNase H type-1 domain-containing protein</fullName>
    </recommendedName>
</protein>
<dbReference type="Proteomes" id="UP001530293">
    <property type="component" value="Unassembled WGS sequence"/>
</dbReference>
<keyword evidence="2" id="KW-1185">Reference proteome</keyword>
<reference evidence="1 2" key="1">
    <citation type="submission" date="2024-10" db="EMBL/GenBank/DDBJ databases">
        <title>Updated reference genomes for cyclostephanoid diatoms.</title>
        <authorList>
            <person name="Roberts W.R."/>
            <person name="Alverson A.J."/>
        </authorList>
    </citation>
    <scope>NUCLEOTIDE SEQUENCE [LARGE SCALE GENOMIC DNA]</scope>
    <source>
        <strain evidence="1 2">AJA232-27</strain>
    </source>
</reference>
<evidence type="ECO:0000313" key="2">
    <source>
        <dbReference type="Proteomes" id="UP001530293"/>
    </source>
</evidence>
<proteinExistence type="predicted"/>
<organism evidence="1 2">
    <name type="scientific">Discostella pseudostelligera</name>
    <dbReference type="NCBI Taxonomy" id="259834"/>
    <lineage>
        <taxon>Eukaryota</taxon>
        <taxon>Sar</taxon>
        <taxon>Stramenopiles</taxon>
        <taxon>Ochrophyta</taxon>
        <taxon>Bacillariophyta</taxon>
        <taxon>Coscinodiscophyceae</taxon>
        <taxon>Thalassiosirophycidae</taxon>
        <taxon>Stephanodiscales</taxon>
        <taxon>Stephanodiscaceae</taxon>
        <taxon>Discostella</taxon>
    </lineage>
</organism>
<evidence type="ECO:0008006" key="3">
    <source>
        <dbReference type="Google" id="ProtNLM"/>
    </source>
</evidence>
<evidence type="ECO:0000313" key="1">
    <source>
        <dbReference type="EMBL" id="KAL3758733.1"/>
    </source>
</evidence>